<keyword evidence="4" id="KW-1133">Transmembrane helix</keyword>
<dbReference type="PANTHER" id="PTHR46228:SF2">
    <property type="entry name" value="KELCH REPEAT PROTEIN (AFU_ORTHOLOGUE AFUA_4G14350)"/>
    <property type="match status" value="1"/>
</dbReference>
<feature type="transmembrane region" description="Helical" evidence="4">
    <location>
        <begin position="818"/>
        <end position="840"/>
    </location>
</feature>
<dbReference type="Gene3D" id="2.120.10.80">
    <property type="entry name" value="Kelch-type beta propeller"/>
    <property type="match status" value="2"/>
</dbReference>
<dbReference type="STRING" id="98765.A0A2R6QB86"/>
<feature type="region of interest" description="Disordered" evidence="3">
    <location>
        <begin position="677"/>
        <end position="700"/>
    </location>
</feature>
<dbReference type="AlphaFoldDB" id="A0A2R6QB86"/>
<evidence type="ECO:0000313" key="6">
    <source>
        <dbReference type="Proteomes" id="UP000186601"/>
    </source>
</evidence>
<sequence length="953" mass="101272">MRNGSERGKYRPCTGVSAQNAPTLLPVPPLQWINLTPLIQGANAAQPLKDASIGYDDNGRNLLIFGGESSAGFAQSSTYLLNLDSLSWQTINAPTGLDNVPPARSAAIGGDDSAASYRHGHVVIGGKGTDGNPLSDAWEFDYTNTFWQNITIASGPAPAARWGAVGGLDFRTPFIQDPNLKFPNTSFFMAGGFDGTDGVPLSDVWRLNITGALSSNVINQVEATWEKITLHGNPLPSRVGPAGAMVSQGSQQHIVAVGGCNSTTVTDGCEETTSYVLNIDTLAASNPPGCAAPRVGGSLALNLNQGSPSAFGSQVFLLLGTFNSSLYDDGGGLNLGEVDVFDINAGAWARVLPAGDPGSDGNVTYPTPREGAAVFSWSSALVGGSRSSATDTIVFGGRDASGQYLSEIWLLRAYNAILTESSQHWSGFGDGKLQTGANATGEGVTVGYMTDCAALLRQATPPGSSTTNPSSTSGSNPSQTNVPDSNNTPAPVSLYDTSTVHKALAPVSVALFFPAFVLYRLSLPAVTSRNIPSSRGSYLHLGWVVAVTALALGVAGLATAFTSLTYTASLVKRSPPQNLATAHGKAGLALFLGLYGLILLFIFISVFRRHSRERDDSPSRLRKTSNELGEKLGLYTHRGASPAPPSSEFPATIEEPQPRVRSWGSLALGPFSIGHGRRSSDSAIEPAVSPSSTSFEVTNRPNRARHASANNLAAFADPRPSLTPRNLSDMSWLDRRRSLNTTGDLDYALGQMSRREPSTPGTMVLEMRSNRALVNSPPPPDHPAMPRALDSFFHVLLHAFLIALSILSLTALKSRAPIAGFAVFLVWTVCFYLIIITLAWNGIPRESILTVVLHRLRTPPAHPGSSQPSAGLDGVPFPAEGHGPYQHQPMYRTAHDSDYPTSISHGGQTVEGDGDDEDDEARQRRMEEEMSRRDVSIVTVPRRKLFLTNPEPH</sequence>
<feature type="region of interest" description="Disordered" evidence="3">
    <location>
        <begin position="859"/>
        <end position="936"/>
    </location>
</feature>
<keyword evidence="1" id="KW-0880">Kelch repeat</keyword>
<dbReference type="OrthoDB" id="10250130at2759"/>
<feature type="transmembrane region" description="Helical" evidence="4">
    <location>
        <begin position="792"/>
        <end position="812"/>
    </location>
</feature>
<feature type="transmembrane region" description="Helical" evidence="4">
    <location>
        <begin position="586"/>
        <end position="607"/>
    </location>
</feature>
<keyword evidence="6" id="KW-1185">Reference proteome</keyword>
<evidence type="ECO:0000313" key="5">
    <source>
        <dbReference type="EMBL" id="PSS05374.1"/>
    </source>
</evidence>
<evidence type="ECO:0000256" key="2">
    <source>
        <dbReference type="ARBA" id="ARBA00022737"/>
    </source>
</evidence>
<gene>
    <name evidence="5" type="ORF">PHLCEN_2v3863</name>
</gene>
<keyword evidence="2" id="KW-0677">Repeat</keyword>
<reference evidence="5 6" key="1">
    <citation type="submission" date="2018-02" db="EMBL/GenBank/DDBJ databases">
        <title>Genome sequence of the basidiomycete white-rot fungus Phlebia centrifuga.</title>
        <authorList>
            <person name="Granchi Z."/>
            <person name="Peng M."/>
            <person name="de Vries R.P."/>
            <person name="Hilden K."/>
            <person name="Makela M.R."/>
            <person name="Grigoriev I."/>
            <person name="Riley R."/>
        </authorList>
    </citation>
    <scope>NUCLEOTIDE SEQUENCE [LARGE SCALE GENOMIC DNA]</scope>
    <source>
        <strain evidence="5 6">FBCC195</strain>
    </source>
</reference>
<dbReference type="SUPFAM" id="SSF117281">
    <property type="entry name" value="Kelch motif"/>
    <property type="match status" value="1"/>
</dbReference>
<dbReference type="PANTHER" id="PTHR46228">
    <property type="entry name" value="KELCH DOMAIN-CONTAINING PROTEIN"/>
    <property type="match status" value="1"/>
</dbReference>
<proteinExistence type="predicted"/>
<feature type="compositionally biased region" description="Basic and acidic residues" evidence="3">
    <location>
        <begin position="921"/>
        <end position="935"/>
    </location>
</feature>
<comment type="caution">
    <text evidence="5">The sequence shown here is derived from an EMBL/GenBank/DDBJ whole genome shotgun (WGS) entry which is preliminary data.</text>
</comment>
<dbReference type="Proteomes" id="UP000186601">
    <property type="component" value="Unassembled WGS sequence"/>
</dbReference>
<feature type="compositionally biased region" description="Polar residues" evidence="3">
    <location>
        <begin position="689"/>
        <end position="700"/>
    </location>
</feature>
<feature type="transmembrane region" description="Helical" evidence="4">
    <location>
        <begin position="503"/>
        <end position="521"/>
    </location>
</feature>
<feature type="compositionally biased region" description="Polar residues" evidence="3">
    <location>
        <begin position="479"/>
        <end position="490"/>
    </location>
</feature>
<evidence type="ECO:0000256" key="3">
    <source>
        <dbReference type="SAM" id="MobiDB-lite"/>
    </source>
</evidence>
<name>A0A2R6QB86_9APHY</name>
<protein>
    <submittedName>
        <fullName evidence="5">Uncharacterized protein</fullName>
    </submittedName>
</protein>
<feature type="region of interest" description="Disordered" evidence="3">
    <location>
        <begin position="459"/>
        <end position="490"/>
    </location>
</feature>
<dbReference type="InterPro" id="IPR015915">
    <property type="entry name" value="Kelch-typ_b-propeller"/>
</dbReference>
<dbReference type="EMBL" id="MLYV02000373">
    <property type="protein sequence ID" value="PSS05374.1"/>
    <property type="molecule type" value="Genomic_DNA"/>
</dbReference>
<feature type="compositionally biased region" description="Low complexity" evidence="3">
    <location>
        <begin position="460"/>
        <end position="478"/>
    </location>
</feature>
<keyword evidence="4" id="KW-0812">Transmembrane</keyword>
<evidence type="ECO:0000256" key="1">
    <source>
        <dbReference type="ARBA" id="ARBA00022441"/>
    </source>
</evidence>
<organism evidence="5 6">
    <name type="scientific">Hermanssonia centrifuga</name>
    <dbReference type="NCBI Taxonomy" id="98765"/>
    <lineage>
        <taxon>Eukaryota</taxon>
        <taxon>Fungi</taxon>
        <taxon>Dikarya</taxon>
        <taxon>Basidiomycota</taxon>
        <taxon>Agaricomycotina</taxon>
        <taxon>Agaricomycetes</taxon>
        <taxon>Polyporales</taxon>
        <taxon>Meruliaceae</taxon>
        <taxon>Hermanssonia</taxon>
    </lineage>
</organism>
<keyword evidence="4" id="KW-0472">Membrane</keyword>
<accession>A0A2R6QB86</accession>
<evidence type="ECO:0000256" key="4">
    <source>
        <dbReference type="SAM" id="Phobius"/>
    </source>
</evidence>
<feature type="transmembrane region" description="Helical" evidence="4">
    <location>
        <begin position="541"/>
        <end position="566"/>
    </location>
</feature>